<sequence length="280" mass="28450">MAVGNVDYLTLFAAYPQATGQPKPLYQLDPTSPAETGTTRRSPVDTVGPDPSLLGGSGAVAGVRERLDKAIATTDAALASGDKAAGILSKLRDVAREATDPELADKDRAKLTNEFNSLKADLKDAIAGAGFEGTNLLASDKATAGAETGLLGGGRIEVRGRDFSLGGDVLTLTDDASVTSADAAEASLAAIDDSLGNAAEALTAIGAGSDRLQSVRSFALNFDADTATASTDAPGVLTLTDAQTAAERVREILGQADTNIANGTPGALLSLFARPEGERF</sequence>
<name>A0AAE9XX71_9PROT</name>
<dbReference type="AlphaFoldDB" id="A0AAE9XX71"/>
<dbReference type="Proteomes" id="UP001217500">
    <property type="component" value="Chromosome"/>
</dbReference>
<dbReference type="Gene3D" id="1.20.1330.10">
    <property type="entry name" value="f41 fragment of flagellin, N-terminal domain"/>
    <property type="match status" value="1"/>
</dbReference>
<dbReference type="RefSeq" id="WP_289504988.1">
    <property type="nucleotide sequence ID" value="NZ_CP116805.1"/>
</dbReference>
<dbReference type="KEGG" id="gso:PH603_05485"/>
<feature type="compositionally biased region" description="Polar residues" evidence="1">
    <location>
        <begin position="29"/>
        <end position="41"/>
    </location>
</feature>
<protein>
    <recommendedName>
        <fullName evidence="4">Flagellin N-terminal domain-containing protein</fullName>
    </recommendedName>
</protein>
<feature type="region of interest" description="Disordered" evidence="1">
    <location>
        <begin position="20"/>
        <end position="58"/>
    </location>
</feature>
<proteinExistence type="predicted"/>
<evidence type="ECO:0008006" key="4">
    <source>
        <dbReference type="Google" id="ProtNLM"/>
    </source>
</evidence>
<evidence type="ECO:0000256" key="1">
    <source>
        <dbReference type="SAM" id="MobiDB-lite"/>
    </source>
</evidence>
<organism evidence="2 3">
    <name type="scientific">Gimibacter soli</name>
    <dbReference type="NCBI Taxonomy" id="3024400"/>
    <lineage>
        <taxon>Bacteria</taxon>
        <taxon>Pseudomonadati</taxon>
        <taxon>Pseudomonadota</taxon>
        <taxon>Alphaproteobacteria</taxon>
        <taxon>Kordiimonadales</taxon>
        <taxon>Temperatibacteraceae</taxon>
        <taxon>Gimibacter</taxon>
    </lineage>
</organism>
<reference evidence="2" key="1">
    <citation type="submission" date="2023-01" db="EMBL/GenBank/DDBJ databases">
        <title>The genome sequence of Kordiimonadaceae bacterium 6D33.</title>
        <authorList>
            <person name="Liu Y."/>
        </authorList>
    </citation>
    <scope>NUCLEOTIDE SEQUENCE</scope>
    <source>
        <strain evidence="2">6D33</strain>
    </source>
</reference>
<gene>
    <name evidence="2" type="ORF">PH603_05485</name>
</gene>
<dbReference type="SUPFAM" id="SSF64518">
    <property type="entry name" value="Phase 1 flagellin"/>
    <property type="match status" value="1"/>
</dbReference>
<dbReference type="EMBL" id="CP116805">
    <property type="protein sequence ID" value="WCL55209.1"/>
    <property type="molecule type" value="Genomic_DNA"/>
</dbReference>
<evidence type="ECO:0000313" key="2">
    <source>
        <dbReference type="EMBL" id="WCL55209.1"/>
    </source>
</evidence>
<evidence type="ECO:0000313" key="3">
    <source>
        <dbReference type="Proteomes" id="UP001217500"/>
    </source>
</evidence>
<keyword evidence="3" id="KW-1185">Reference proteome</keyword>
<accession>A0AAE9XX71</accession>